<keyword evidence="1" id="KW-1133">Transmembrane helix</keyword>
<sequence>MTTIGAIDAPAKPRAWRDRLVESLPFIAIFLITFVVNIAFSLRQGRLASVPIHDDVAYLADGLSRVIFVKGDGLWSAIGSLIVDPPHAPVTTLTAMFGFWALGPAPISAYIANGWVLALYVAVLAVLSRPLGGLLARTLFVAVLVFVPVAHAMVTEFRPDMAGGLLFALAIALMCGTDFRNVTIKRRIHLVLLALAATITKPSAVILTIPALGVAFAVAMVAQGLFTGRAKVRLLLSGLATVALYALALVPFAVAFGAETIRYIRDVLFTNSDIWATPGDRWFHWTYHFSGPGGTEALGVFGVLALVIVIVDLLMFVRFPSYRRPGVLPLYLTIAVVYCAMAVSTEKTVFQGSYFYLPLLFAAASAFVRIVVQARLRWSVRAPIGSDVVLASGLVLAILFLPLGGAYTVRATDGPEAVSLLPQISDAIFALNKNEWIDSPSCAERTMRITAINYDPITAGAIQMALAEGGLNVASDYVFFPRSLQDALKTIDDVDLVVMADPAAKPTNQWLLLAAMAPDIYRYLSEKPGVRKIQVGVYRNHPFWLFVKPHCEPVTPP</sequence>
<proteinExistence type="predicted"/>
<dbReference type="RefSeq" id="WP_073057204.1">
    <property type="nucleotide sequence ID" value="NZ_FQUP01000005.1"/>
</dbReference>
<evidence type="ECO:0000313" key="3">
    <source>
        <dbReference type="Proteomes" id="UP000184485"/>
    </source>
</evidence>
<keyword evidence="1" id="KW-0472">Membrane</keyword>
<reference evidence="2 3" key="1">
    <citation type="submission" date="2016-11" db="EMBL/GenBank/DDBJ databases">
        <authorList>
            <person name="Jaros S."/>
            <person name="Januszkiewicz K."/>
            <person name="Wedrychowicz H."/>
        </authorList>
    </citation>
    <scope>NUCLEOTIDE SEQUENCE [LARGE SCALE GENOMIC DNA]</scope>
    <source>
        <strain evidence="2 3">DSM 19436</strain>
    </source>
</reference>
<dbReference type="AlphaFoldDB" id="A0A1M5K536"/>
<feature type="transmembrane region" description="Helical" evidence="1">
    <location>
        <begin position="134"/>
        <end position="154"/>
    </location>
</feature>
<dbReference type="STRING" id="1122133.SAMN02745157_4291"/>
<feature type="transmembrane region" description="Helical" evidence="1">
    <location>
        <begin position="20"/>
        <end position="40"/>
    </location>
</feature>
<protein>
    <recommendedName>
        <fullName evidence="4">Dolichyl-phosphate-mannose-protein mannosyltransferase</fullName>
    </recommendedName>
</protein>
<evidence type="ECO:0000256" key="1">
    <source>
        <dbReference type="SAM" id="Phobius"/>
    </source>
</evidence>
<feature type="transmembrane region" description="Helical" evidence="1">
    <location>
        <begin position="326"/>
        <end position="343"/>
    </location>
</feature>
<feature type="transmembrane region" description="Helical" evidence="1">
    <location>
        <begin position="234"/>
        <end position="258"/>
    </location>
</feature>
<keyword evidence="3" id="KW-1185">Reference proteome</keyword>
<feature type="transmembrane region" description="Helical" evidence="1">
    <location>
        <begin position="297"/>
        <end position="319"/>
    </location>
</feature>
<name>A0A1M5K536_9HYPH</name>
<feature type="transmembrane region" description="Helical" evidence="1">
    <location>
        <begin position="211"/>
        <end position="227"/>
    </location>
</feature>
<accession>A0A1M5K536</accession>
<feature type="transmembrane region" description="Helical" evidence="1">
    <location>
        <begin position="355"/>
        <end position="372"/>
    </location>
</feature>
<keyword evidence="1" id="KW-0812">Transmembrane</keyword>
<feature type="transmembrane region" description="Helical" evidence="1">
    <location>
        <begin position="107"/>
        <end position="127"/>
    </location>
</feature>
<dbReference type="Proteomes" id="UP000184485">
    <property type="component" value="Unassembled WGS sequence"/>
</dbReference>
<gene>
    <name evidence="2" type="ORF">SAMN02745157_4291</name>
</gene>
<evidence type="ECO:0008006" key="4">
    <source>
        <dbReference type="Google" id="ProtNLM"/>
    </source>
</evidence>
<organism evidence="2 3">
    <name type="scientific">Kaistia soli DSM 19436</name>
    <dbReference type="NCBI Taxonomy" id="1122133"/>
    <lineage>
        <taxon>Bacteria</taxon>
        <taxon>Pseudomonadati</taxon>
        <taxon>Pseudomonadota</taxon>
        <taxon>Alphaproteobacteria</taxon>
        <taxon>Hyphomicrobiales</taxon>
        <taxon>Kaistiaceae</taxon>
        <taxon>Kaistia</taxon>
    </lineage>
</organism>
<dbReference type="EMBL" id="FQUP01000005">
    <property type="protein sequence ID" value="SHG47811.1"/>
    <property type="molecule type" value="Genomic_DNA"/>
</dbReference>
<evidence type="ECO:0000313" key="2">
    <source>
        <dbReference type="EMBL" id="SHG47811.1"/>
    </source>
</evidence>
<feature type="transmembrane region" description="Helical" evidence="1">
    <location>
        <begin position="384"/>
        <end position="407"/>
    </location>
</feature>
<dbReference type="OrthoDB" id="8186454at2"/>